<dbReference type="InterPro" id="IPR052037">
    <property type="entry name" value="LPS_export_LptA"/>
</dbReference>
<evidence type="ECO:0000313" key="5">
    <source>
        <dbReference type="EMBL" id="MTI28670.1"/>
    </source>
</evidence>
<reference evidence="5 6" key="1">
    <citation type="submission" date="2019-02" db="EMBL/GenBank/DDBJ databases">
        <authorList>
            <person name="Goldberg S.R."/>
            <person name="Haltli B.A."/>
            <person name="Correa H."/>
            <person name="Russell K.G."/>
        </authorList>
    </citation>
    <scope>NUCLEOTIDE SEQUENCE [LARGE SCALE GENOMIC DNA]</scope>
    <source>
        <strain evidence="5 6">JCM 16186</strain>
    </source>
</reference>
<feature type="domain" description="Organic solvent tolerance-like N-terminal" evidence="3">
    <location>
        <begin position="295"/>
        <end position="375"/>
    </location>
</feature>
<keyword evidence="6" id="KW-1185">Reference proteome</keyword>
<protein>
    <submittedName>
        <fullName evidence="5">Organic solvent tolerance protein OstA</fullName>
    </submittedName>
</protein>
<evidence type="ECO:0000259" key="3">
    <source>
        <dbReference type="Pfam" id="PF03968"/>
    </source>
</evidence>
<name>A0ABW9RZX5_9BACT</name>
<dbReference type="PANTHER" id="PTHR36504">
    <property type="entry name" value="LIPOPOLYSACCHARIDE EXPORT SYSTEM PROTEIN LPTA"/>
    <property type="match status" value="1"/>
</dbReference>
<evidence type="ECO:0000259" key="4">
    <source>
        <dbReference type="Pfam" id="PF13100"/>
    </source>
</evidence>
<dbReference type="InterPro" id="IPR005653">
    <property type="entry name" value="OstA-like_N"/>
</dbReference>
<organism evidence="5 6">
    <name type="scientific">Fulvivirga kasyanovii</name>
    <dbReference type="NCBI Taxonomy" id="396812"/>
    <lineage>
        <taxon>Bacteria</taxon>
        <taxon>Pseudomonadati</taxon>
        <taxon>Bacteroidota</taxon>
        <taxon>Cytophagia</taxon>
        <taxon>Cytophagales</taxon>
        <taxon>Fulvivirgaceae</taxon>
        <taxon>Fulvivirga</taxon>
    </lineage>
</organism>
<gene>
    <name evidence="5" type="ORF">E1163_27170</name>
</gene>
<proteinExistence type="predicted"/>
<dbReference type="Proteomes" id="UP000798808">
    <property type="component" value="Unassembled WGS sequence"/>
</dbReference>
<sequence length="538" mass="61392">MRIILKIALVIGLAILCGSAGFAQKKVKMKQADKLFGGINKEGERFDRFVGDVIFEQNETTIYSDSVHFYSKRNYMEAFGHVKITEGDSVVITAKKLIYEGDKKEAKLRENVVFVKKGRVTLYTDFLDYYRNQQEARYYNGGKLVDSTNVLTSKKGYYQVNNNMASFKSDVVGKNPEYTLRSDTLQYNTKTNIVYFRAPTELTDVEGNIFNYEEGQYDTKIKKSDLNIGQIETRSYILEGDNLFLDDLKKYYRAIGHVEMISKEQDVIITGDRSFYQKDKGIAKVFGRALMKKIMEQDTMYLTADTLVAIESDDPAKKRLLAYNNVKIFKSDLQGRADSLAYVTADSIIYFYDDPVLWSAGNQMTADSINVQIANNTIDKLNMSVNSFVISKDSISNFNQIKGRTMVAHFNKGNIHKVDVNGNGESLFYALDETESYLVGLNKIICSSMLIKFKENKADNISFYIKPDASFIPPHEIKEPQKKLKDFNWREEEKPVKKEMLESTILAQQKTKQQTIEKAPMQISGKPGVLKVSEKENE</sequence>
<evidence type="ECO:0000256" key="1">
    <source>
        <dbReference type="ARBA" id="ARBA00022729"/>
    </source>
</evidence>
<dbReference type="Pfam" id="PF03968">
    <property type="entry name" value="LptD_N"/>
    <property type="match status" value="1"/>
</dbReference>
<evidence type="ECO:0000256" key="2">
    <source>
        <dbReference type="SAM" id="MobiDB-lite"/>
    </source>
</evidence>
<feature type="region of interest" description="Disordered" evidence="2">
    <location>
        <begin position="511"/>
        <end position="538"/>
    </location>
</feature>
<dbReference type="RefSeq" id="WP_155176421.1">
    <property type="nucleotide sequence ID" value="NZ_BAAAFL010000043.1"/>
</dbReference>
<evidence type="ECO:0000313" key="6">
    <source>
        <dbReference type="Proteomes" id="UP000798808"/>
    </source>
</evidence>
<comment type="caution">
    <text evidence="5">The sequence shown here is derived from an EMBL/GenBank/DDBJ whole genome shotgun (WGS) entry which is preliminary data.</text>
</comment>
<keyword evidence="1" id="KW-0732">Signal</keyword>
<dbReference type="EMBL" id="SMLW01000669">
    <property type="protein sequence ID" value="MTI28670.1"/>
    <property type="molecule type" value="Genomic_DNA"/>
</dbReference>
<dbReference type="Gene3D" id="2.60.450.10">
    <property type="entry name" value="Lipopolysaccharide (LPS) transport protein A like domain"/>
    <property type="match status" value="2"/>
</dbReference>
<accession>A0ABW9RZX5</accession>
<dbReference type="PANTHER" id="PTHR36504:SF1">
    <property type="entry name" value="LIPOPOLYSACCHARIDE EXPORT SYSTEM PROTEIN LPTA"/>
    <property type="match status" value="1"/>
</dbReference>
<feature type="domain" description="Organic solvent tolerance-like N-terminal" evidence="4">
    <location>
        <begin position="25"/>
        <end position="183"/>
    </location>
</feature>
<dbReference type="Pfam" id="PF13100">
    <property type="entry name" value="OstA_2"/>
    <property type="match status" value="1"/>
</dbReference>